<dbReference type="EnsemblPlants" id="novel_model_858_5bda875f">
    <property type="protein sequence ID" value="cds.novel_model_858_5bda875f"/>
    <property type="gene ID" value="novel_gene_588_5bda875f"/>
</dbReference>
<reference evidence="1" key="2">
    <citation type="submission" date="2021-03" db="UniProtKB">
        <authorList>
            <consortium name="EnsemblPlants"/>
        </authorList>
    </citation>
    <scope>IDENTIFICATION</scope>
</reference>
<organism evidence="1 2">
    <name type="scientific">Cannabis sativa</name>
    <name type="common">Hemp</name>
    <name type="synonym">Marijuana</name>
    <dbReference type="NCBI Taxonomy" id="3483"/>
    <lineage>
        <taxon>Eukaryota</taxon>
        <taxon>Viridiplantae</taxon>
        <taxon>Streptophyta</taxon>
        <taxon>Embryophyta</taxon>
        <taxon>Tracheophyta</taxon>
        <taxon>Spermatophyta</taxon>
        <taxon>Magnoliopsida</taxon>
        <taxon>eudicotyledons</taxon>
        <taxon>Gunneridae</taxon>
        <taxon>Pentapetalae</taxon>
        <taxon>rosids</taxon>
        <taxon>fabids</taxon>
        <taxon>Rosales</taxon>
        <taxon>Cannabaceae</taxon>
        <taxon>Cannabis</taxon>
    </lineage>
</organism>
<accession>A0A803RC90</accession>
<dbReference type="EMBL" id="UZAU01000550">
    <property type="status" value="NOT_ANNOTATED_CDS"/>
    <property type="molecule type" value="Genomic_DNA"/>
</dbReference>
<sequence>MREWGTHWHTNMVAQQLTTRYFLREGGNGKRQLSLRNSSELFNAITVMHTWMQRSKMLLMSEEECLCEEFESLINQNHKFLILMLSLLESNLWMYCQLHCSTMSILD</sequence>
<protein>
    <submittedName>
        <fullName evidence="1">Uncharacterized protein</fullName>
    </submittedName>
</protein>
<evidence type="ECO:0000313" key="2">
    <source>
        <dbReference type="Proteomes" id="UP000596661"/>
    </source>
</evidence>
<proteinExistence type="predicted"/>
<dbReference type="Proteomes" id="UP000596661">
    <property type="component" value="Chromosome 5"/>
</dbReference>
<name>A0A803RC90_CANSA</name>
<dbReference type="AlphaFoldDB" id="A0A803RC90"/>
<evidence type="ECO:0000313" key="1">
    <source>
        <dbReference type="EnsemblPlants" id="cds.novel_model_858_5bda875f"/>
    </source>
</evidence>
<keyword evidence="2" id="KW-1185">Reference proteome</keyword>
<reference evidence="1" key="1">
    <citation type="submission" date="2018-11" db="EMBL/GenBank/DDBJ databases">
        <authorList>
            <person name="Grassa J C."/>
        </authorList>
    </citation>
    <scope>NUCLEOTIDE SEQUENCE [LARGE SCALE GENOMIC DNA]</scope>
</reference>
<dbReference type="Gramene" id="novel_model_858_5bda875f">
    <property type="protein sequence ID" value="cds.novel_model_858_5bda875f"/>
    <property type="gene ID" value="novel_gene_588_5bda875f"/>
</dbReference>
<gene>
    <name evidence="1" type="primary">LOC115716358</name>
</gene>